<accession>A0AAU7G4U9</accession>
<reference evidence="1" key="1">
    <citation type="submission" date="2024-05" db="EMBL/GenBank/DDBJ databases">
        <authorList>
            <person name="Lee M.W."/>
            <person name="Lee J.K."/>
            <person name="Kim J.M."/>
            <person name="Choi D.G."/>
            <person name="Baek J.H."/>
            <person name="Bayburt H."/>
            <person name="Jung J.J."/>
            <person name="Han D.M."/>
            <person name="Jeon C.O."/>
        </authorList>
    </citation>
    <scope>NUCLEOTIDE SEQUENCE</scope>
    <source>
        <strain evidence="1">JCM 1131</strain>
    </source>
</reference>
<dbReference type="EMBL" id="CP157383">
    <property type="protein sequence ID" value="XBM45078.1"/>
    <property type="molecule type" value="Genomic_DNA"/>
</dbReference>
<proteinExistence type="predicted"/>
<protein>
    <submittedName>
        <fullName evidence="1">Uncharacterized protein</fullName>
    </submittedName>
</protein>
<gene>
    <name evidence="1" type="ORF">ABG084_06335</name>
</gene>
<sequence>MKQMNFKILGGVVTYNPEIPRFKENLKTLVNQVDKLYVFDNGSKNIEDIESVLNHYSDNIILCKKKKTLVLHMPLKVLWIMQTKIVLIGYYL</sequence>
<evidence type="ECO:0000313" key="1">
    <source>
        <dbReference type="EMBL" id="XBM45078.1"/>
    </source>
</evidence>
<dbReference type="AlphaFoldDB" id="A0AAU7G4U9"/>
<name>A0AAU7G4U9_9LACO</name>
<organism evidence="1">
    <name type="scientific">Lactobacillus sp. JCM 1131</name>
    <dbReference type="NCBI Taxonomy" id="3153753"/>
    <lineage>
        <taxon>Bacteria</taxon>
        <taxon>Bacillati</taxon>
        <taxon>Bacillota</taxon>
        <taxon>Bacilli</taxon>
        <taxon>Lactobacillales</taxon>
        <taxon>Lactobacillaceae</taxon>
        <taxon>Lactobacillus</taxon>
    </lineage>
</organism>
<dbReference type="RefSeq" id="WP_348796785.1">
    <property type="nucleotide sequence ID" value="NZ_CP157383.1"/>
</dbReference>